<proteinExistence type="predicted"/>
<dbReference type="Proteomes" id="UP000886722">
    <property type="component" value="Unassembled WGS sequence"/>
</dbReference>
<dbReference type="EMBL" id="DVKT01000047">
    <property type="protein sequence ID" value="HIT39610.1"/>
    <property type="molecule type" value="Genomic_DNA"/>
</dbReference>
<dbReference type="AlphaFoldDB" id="A0A9D1KDC7"/>
<name>A0A9D1KDC7_9BACT</name>
<evidence type="ECO:0000313" key="2">
    <source>
        <dbReference type="Proteomes" id="UP000886722"/>
    </source>
</evidence>
<sequence>MNAARESILKLITEAFCETIEKVKNDDVFSLTDMYVGFKPEDLSLSFFDDNDVLLLQITLDGCEYLKENSEELSSELISLLRQALDSPEVSAAFGSLDTVAPVSVIWVTEDKETLCELKTFDNEMVFLEDDFLKKMGQELDEFFEKLMSDIK</sequence>
<comment type="caution">
    <text evidence="1">The sequence shown here is derived from an EMBL/GenBank/DDBJ whole genome shotgun (WGS) entry which is preliminary data.</text>
</comment>
<protein>
    <submittedName>
        <fullName evidence="1">Uncharacterized protein</fullName>
    </submittedName>
</protein>
<reference evidence="1" key="2">
    <citation type="journal article" date="2021" name="PeerJ">
        <title>Extensive microbial diversity within the chicken gut microbiome revealed by metagenomics and culture.</title>
        <authorList>
            <person name="Gilroy R."/>
            <person name="Ravi A."/>
            <person name="Getino M."/>
            <person name="Pursley I."/>
            <person name="Horton D.L."/>
            <person name="Alikhan N.F."/>
            <person name="Baker D."/>
            <person name="Gharbi K."/>
            <person name="Hall N."/>
            <person name="Watson M."/>
            <person name="Adriaenssens E.M."/>
            <person name="Foster-Nyarko E."/>
            <person name="Jarju S."/>
            <person name="Secka A."/>
            <person name="Antonio M."/>
            <person name="Oren A."/>
            <person name="Chaudhuri R.R."/>
            <person name="La Ragione R."/>
            <person name="Hildebrand F."/>
            <person name="Pallen M.J."/>
        </authorList>
    </citation>
    <scope>NUCLEOTIDE SEQUENCE</scope>
    <source>
        <strain evidence="1">21143</strain>
    </source>
</reference>
<evidence type="ECO:0000313" key="1">
    <source>
        <dbReference type="EMBL" id="HIT39610.1"/>
    </source>
</evidence>
<reference evidence="1" key="1">
    <citation type="submission" date="2020-10" db="EMBL/GenBank/DDBJ databases">
        <authorList>
            <person name="Gilroy R."/>
        </authorList>
    </citation>
    <scope>NUCLEOTIDE SEQUENCE</scope>
    <source>
        <strain evidence="1">21143</strain>
    </source>
</reference>
<organism evidence="1 2">
    <name type="scientific">Candidatus Caccoplasma intestinavium</name>
    <dbReference type="NCBI Taxonomy" id="2840716"/>
    <lineage>
        <taxon>Bacteria</taxon>
        <taxon>Pseudomonadati</taxon>
        <taxon>Bacteroidota</taxon>
        <taxon>Bacteroidia</taxon>
        <taxon>Bacteroidales</taxon>
        <taxon>Bacteroidaceae</taxon>
        <taxon>Bacteroidaceae incertae sedis</taxon>
        <taxon>Candidatus Caccoplasma</taxon>
    </lineage>
</organism>
<gene>
    <name evidence="1" type="ORF">IAD06_06190</name>
</gene>
<accession>A0A9D1KDC7</accession>